<evidence type="ECO:0000259" key="1">
    <source>
        <dbReference type="Pfam" id="PF04773"/>
    </source>
</evidence>
<gene>
    <name evidence="2" type="ORF">V0R50_22575</name>
</gene>
<sequence>MSSKPPRPGKFAEEDQAIAELRDQLKQRFPMPEPAPRRKPGRATRAGLLSLALLAGLIGLDPAYRSEHYLTQVGQRQAVQLADGSTVLLDGASELEVSWHLRSRQTRLAQGQALFEVAPMQYRPFLVEAGPVSVRVVGTRFNVDRQQDAVRVSVAEGRVAVRAGGASSLLEPGQQVRVQDGRLGAVAKVEGTEVGAWKDGQLLFDRTPLREVLGVLQRYHAKPLRLVDPALGSLPVSGVFDSAHVDRLLSLLPGILPVTVSTAADGAVLVAPRGKK</sequence>
<reference evidence="2 3" key="1">
    <citation type="submission" date="2024-01" db="EMBL/GenBank/DDBJ databases">
        <title>Unpublished Manusciprt.</title>
        <authorList>
            <person name="Duman M."/>
            <person name="Valdes E.G."/>
            <person name="Ajmi N."/>
            <person name="Altun S."/>
            <person name="Saticioglu I.B."/>
        </authorList>
    </citation>
    <scope>NUCLEOTIDE SEQUENCE [LARGE SCALE GENOMIC DNA]</scope>
    <source>
        <strain evidence="2 3">148P</strain>
    </source>
</reference>
<dbReference type="InterPro" id="IPR006860">
    <property type="entry name" value="FecR"/>
</dbReference>
<organism evidence="2 3">
    <name type="scientific">Pseudomonas ulcerans</name>
    <dbReference type="NCBI Taxonomy" id="3115852"/>
    <lineage>
        <taxon>Bacteria</taxon>
        <taxon>Pseudomonadati</taxon>
        <taxon>Pseudomonadota</taxon>
        <taxon>Gammaproteobacteria</taxon>
        <taxon>Pseudomonadales</taxon>
        <taxon>Pseudomonadaceae</taxon>
        <taxon>Pseudomonas</taxon>
    </lineage>
</organism>
<accession>A0ABU7HWU3</accession>
<protein>
    <submittedName>
        <fullName evidence="2">FecR domain-containing protein</fullName>
    </submittedName>
</protein>
<dbReference type="Gene3D" id="3.55.50.30">
    <property type="match status" value="1"/>
</dbReference>
<dbReference type="EMBL" id="JAZDQJ010000032">
    <property type="protein sequence ID" value="MEE1936021.1"/>
    <property type="molecule type" value="Genomic_DNA"/>
</dbReference>
<name>A0ABU7HWU3_9PSED</name>
<dbReference type="Gene3D" id="2.60.120.1440">
    <property type="match status" value="1"/>
</dbReference>
<feature type="domain" description="FecR protein" evidence="1">
    <location>
        <begin position="69"/>
        <end position="159"/>
    </location>
</feature>
<evidence type="ECO:0000313" key="2">
    <source>
        <dbReference type="EMBL" id="MEE1936021.1"/>
    </source>
</evidence>
<comment type="caution">
    <text evidence="2">The sequence shown here is derived from an EMBL/GenBank/DDBJ whole genome shotgun (WGS) entry which is preliminary data.</text>
</comment>
<dbReference type="Proteomes" id="UP001335100">
    <property type="component" value="Unassembled WGS sequence"/>
</dbReference>
<dbReference type="Pfam" id="PF04773">
    <property type="entry name" value="FecR"/>
    <property type="match status" value="1"/>
</dbReference>
<proteinExistence type="predicted"/>
<dbReference type="PIRSF" id="PIRSF018266">
    <property type="entry name" value="FecR"/>
    <property type="match status" value="1"/>
</dbReference>
<evidence type="ECO:0000313" key="3">
    <source>
        <dbReference type="Proteomes" id="UP001335100"/>
    </source>
</evidence>
<dbReference type="PANTHER" id="PTHR30273:SF2">
    <property type="entry name" value="PROTEIN FECR"/>
    <property type="match status" value="1"/>
</dbReference>
<dbReference type="InterPro" id="IPR012373">
    <property type="entry name" value="Ferrdict_sens_TM"/>
</dbReference>
<dbReference type="PANTHER" id="PTHR30273">
    <property type="entry name" value="PERIPLASMIC SIGNAL SENSOR AND SIGMA FACTOR ACTIVATOR FECR-RELATED"/>
    <property type="match status" value="1"/>
</dbReference>
<dbReference type="RefSeq" id="WP_330076717.1">
    <property type="nucleotide sequence ID" value="NZ_JAZDQJ010000032.1"/>
</dbReference>
<keyword evidence="3" id="KW-1185">Reference proteome</keyword>